<feature type="region of interest" description="Disordered" evidence="1">
    <location>
        <begin position="280"/>
        <end position="310"/>
    </location>
</feature>
<accession>A0A0F3NGZ8</accession>
<dbReference type="Proteomes" id="UP000033385">
    <property type="component" value="Unassembled WGS sequence"/>
</dbReference>
<sequence length="633" mass="67695">MYGIDIELSDYRIGSETISSGDDGYYEGCACDKDASTNAYSYDKCRVVRGTWRPSELVLYVGDEHVACRDVASGMHHGHLPGKVYFIEAEAGRDATAEGGVYTTVVEALSLVQEEEGTGMYLINAPEKAVVRFFKIEKKAAEEPQTVDPGVVESATGSGVDTQEEQEIDQEAPAIEEVEKVEVSAETKTEEPEVILEEGTLIDLEQPVAQVPVVAEAELPGVEAAEAIVPSLEENKLPEVVVAPEAQQLESAPEVSAPVQPESEGDLKSEVSVEANAGMQQEAEISDQETQVTEEVEKVEVSAETKTEEPEVILEEGTLIDLEQPVAQVPVVAEAELPGVEAAEAIVPSLEENKLQEVIVAPEAQQLESAPEVSAPVQPESEGDLKSEVSVEANAGMQQEAGISDQETQVTEEVEKVEASVETKTEEPEVILEEGTLIDLEQPVAQVPVVAEAELPGVEAAEAIVPSLEENKLPEVVVAPEAQQLESATEVSAPAQPESEGDLKSEVSVEADADVAQKEVISGQQEQEIAEALEGTEAPAEVKEETEVLLKEDTLVDLEKAVVQLPEEAEEPQEESATEVSAPAQPESEGDLKSEVSVEANAGMQQEVADVPTALPLKDPDDEDVLNYLLARK</sequence>
<dbReference type="PATRIC" id="fig|1359153.3.peg.1053"/>
<dbReference type="AlphaFoldDB" id="A0A0F3NGZ8"/>
<feature type="compositionally biased region" description="Acidic residues" evidence="1">
    <location>
        <begin position="567"/>
        <end position="577"/>
    </location>
</feature>
<evidence type="ECO:0000313" key="3">
    <source>
        <dbReference type="Proteomes" id="UP000033385"/>
    </source>
</evidence>
<dbReference type="EMBL" id="LANW01000001">
    <property type="protein sequence ID" value="KJV67310.1"/>
    <property type="molecule type" value="Genomic_DNA"/>
</dbReference>
<gene>
    <name evidence="2" type="ORF">APHNP_1023</name>
</gene>
<evidence type="ECO:0000313" key="2">
    <source>
        <dbReference type="EMBL" id="KJV67310.1"/>
    </source>
</evidence>
<proteinExistence type="predicted"/>
<comment type="caution">
    <text evidence="2">The sequence shown here is derived from an EMBL/GenBank/DDBJ whole genome shotgun (WGS) entry which is preliminary data.</text>
</comment>
<organism evidence="2 3">
    <name type="scientific">Anaplasma phagocytophilum str. ApNP</name>
    <dbReference type="NCBI Taxonomy" id="1359153"/>
    <lineage>
        <taxon>Bacteria</taxon>
        <taxon>Pseudomonadati</taxon>
        <taxon>Pseudomonadota</taxon>
        <taxon>Alphaproteobacteria</taxon>
        <taxon>Rickettsiales</taxon>
        <taxon>Anaplasmataceae</taxon>
        <taxon>Anaplasma</taxon>
        <taxon>phagocytophilum group</taxon>
    </lineage>
</organism>
<evidence type="ECO:0000256" key="1">
    <source>
        <dbReference type="SAM" id="MobiDB-lite"/>
    </source>
</evidence>
<feature type="compositionally biased region" description="Basic and acidic residues" evidence="1">
    <location>
        <begin position="295"/>
        <end position="309"/>
    </location>
</feature>
<feature type="region of interest" description="Disordered" evidence="1">
    <location>
        <begin position="484"/>
        <end position="507"/>
    </location>
</feature>
<reference evidence="2 3" key="1">
    <citation type="submission" date="2015-01" db="EMBL/GenBank/DDBJ databases">
        <title>Genome Sequencing of Rickettsiales.</title>
        <authorList>
            <person name="Daugherty S.C."/>
            <person name="Su Q."/>
            <person name="Abolude K."/>
            <person name="Beier-Sexton M."/>
            <person name="Carlyon J.A."/>
            <person name="Carter R."/>
            <person name="Day N.P."/>
            <person name="Dumler S.J."/>
            <person name="Dyachenko V."/>
            <person name="Godinez A."/>
            <person name="Kurtti T.J."/>
            <person name="Lichay M."/>
            <person name="Mullins K.E."/>
            <person name="Ott S."/>
            <person name="Pappas-Brown V."/>
            <person name="Paris D.H."/>
            <person name="Patel P."/>
            <person name="Richards A.L."/>
            <person name="Sadzewicz L."/>
            <person name="Sears K."/>
            <person name="Seidman D."/>
            <person name="Sengamalay N."/>
            <person name="Stenos J."/>
            <person name="Tallon L.J."/>
            <person name="Vincent G."/>
            <person name="Fraser C.M."/>
            <person name="Munderloh U."/>
            <person name="Dunning-Hotopp J.C."/>
        </authorList>
    </citation>
    <scope>NUCLEOTIDE SEQUENCE [LARGE SCALE GENOMIC DNA]</scope>
    <source>
        <strain evidence="2 3">ApNP</strain>
    </source>
</reference>
<feature type="region of interest" description="Disordered" evidence="1">
    <location>
        <begin position="564"/>
        <end position="622"/>
    </location>
</feature>
<feature type="region of interest" description="Disordered" evidence="1">
    <location>
        <begin position="145"/>
        <end position="168"/>
    </location>
</feature>
<name>A0A0F3NGZ8_ANAPH</name>
<protein>
    <submittedName>
        <fullName evidence="2">Uncharacterized protein</fullName>
    </submittedName>
</protein>